<evidence type="ECO:0000256" key="5">
    <source>
        <dbReference type="ARBA" id="ARBA00022840"/>
    </source>
</evidence>
<proteinExistence type="predicted"/>
<dbReference type="Pfam" id="PF07714">
    <property type="entry name" value="PK_Tyr_Ser-Thr"/>
    <property type="match status" value="1"/>
</dbReference>
<protein>
    <submittedName>
        <fullName evidence="7">Cysteine-rich RECEPTOR-like kinase</fullName>
    </submittedName>
</protein>
<keyword evidence="2" id="KW-0808">Transferase</keyword>
<keyword evidence="3" id="KW-0547">Nucleotide-binding</keyword>
<dbReference type="AlphaFoldDB" id="A0AAD4J2U3"/>
<dbReference type="SUPFAM" id="SSF56112">
    <property type="entry name" value="Protein kinase-like (PK-like)"/>
    <property type="match status" value="1"/>
</dbReference>
<keyword evidence="5" id="KW-0067">ATP-binding</keyword>
<organism evidence="7 8">
    <name type="scientific">Perilla frutescens var. hirtella</name>
    <name type="common">Perilla citriodora</name>
    <name type="synonym">Perilla setoyensis</name>
    <dbReference type="NCBI Taxonomy" id="608512"/>
    <lineage>
        <taxon>Eukaryota</taxon>
        <taxon>Viridiplantae</taxon>
        <taxon>Streptophyta</taxon>
        <taxon>Embryophyta</taxon>
        <taxon>Tracheophyta</taxon>
        <taxon>Spermatophyta</taxon>
        <taxon>Magnoliopsida</taxon>
        <taxon>eudicotyledons</taxon>
        <taxon>Gunneridae</taxon>
        <taxon>Pentapetalae</taxon>
        <taxon>asterids</taxon>
        <taxon>lamiids</taxon>
        <taxon>Lamiales</taxon>
        <taxon>Lamiaceae</taxon>
        <taxon>Nepetoideae</taxon>
        <taxon>Elsholtzieae</taxon>
        <taxon>Perilla</taxon>
    </lineage>
</organism>
<evidence type="ECO:0000256" key="3">
    <source>
        <dbReference type="ARBA" id="ARBA00022741"/>
    </source>
</evidence>
<dbReference type="GO" id="GO:0005524">
    <property type="term" value="F:ATP binding"/>
    <property type="evidence" value="ECO:0007669"/>
    <property type="project" value="UniProtKB-KW"/>
</dbReference>
<keyword evidence="8" id="KW-1185">Reference proteome</keyword>
<dbReference type="GO" id="GO:0004674">
    <property type="term" value="F:protein serine/threonine kinase activity"/>
    <property type="evidence" value="ECO:0007669"/>
    <property type="project" value="UniProtKB-KW"/>
</dbReference>
<dbReference type="GO" id="GO:0005886">
    <property type="term" value="C:plasma membrane"/>
    <property type="evidence" value="ECO:0007669"/>
    <property type="project" value="TreeGrafter"/>
</dbReference>
<dbReference type="InterPro" id="IPR011009">
    <property type="entry name" value="Kinase-like_dom_sf"/>
</dbReference>
<accession>A0AAD4J2U3</accession>
<feature type="domain" description="Serine-threonine/tyrosine-protein kinase catalytic" evidence="6">
    <location>
        <begin position="37"/>
        <end position="73"/>
    </location>
</feature>
<evidence type="ECO:0000259" key="6">
    <source>
        <dbReference type="Pfam" id="PF07714"/>
    </source>
</evidence>
<comment type="caution">
    <text evidence="7">The sequence shown here is derived from an EMBL/GenBank/DDBJ whole genome shotgun (WGS) entry which is preliminary data.</text>
</comment>
<evidence type="ECO:0000313" key="7">
    <source>
        <dbReference type="EMBL" id="KAH6826124.1"/>
    </source>
</evidence>
<evidence type="ECO:0000256" key="2">
    <source>
        <dbReference type="ARBA" id="ARBA00022679"/>
    </source>
</evidence>
<evidence type="ECO:0000313" key="8">
    <source>
        <dbReference type="Proteomes" id="UP001190926"/>
    </source>
</evidence>
<dbReference type="InterPro" id="IPR001245">
    <property type="entry name" value="Ser-Thr/Tyr_kinase_cat_dom"/>
</dbReference>
<dbReference type="PANTHER" id="PTHR27002">
    <property type="entry name" value="RECEPTOR-LIKE SERINE/THREONINE-PROTEIN KINASE SD1-8"/>
    <property type="match status" value="1"/>
</dbReference>
<dbReference type="EMBL" id="SDAM02000167">
    <property type="protein sequence ID" value="KAH6826124.1"/>
    <property type="molecule type" value="Genomic_DNA"/>
</dbReference>
<keyword evidence="4" id="KW-0418">Kinase</keyword>
<keyword evidence="1" id="KW-0723">Serine/threonine-protein kinase</keyword>
<evidence type="ECO:0000256" key="1">
    <source>
        <dbReference type="ARBA" id="ARBA00022527"/>
    </source>
</evidence>
<gene>
    <name evidence="7" type="ORF">C2S53_001561</name>
</gene>
<name>A0AAD4J2U3_PERFH</name>
<dbReference type="PANTHER" id="PTHR27002:SF181">
    <property type="entry name" value="RECEPTOR-LIKE SERINE_THREONINE-PROTEIN KINASE"/>
    <property type="match status" value="1"/>
</dbReference>
<dbReference type="Proteomes" id="UP001190926">
    <property type="component" value="Unassembled WGS sequence"/>
</dbReference>
<evidence type="ECO:0000256" key="4">
    <source>
        <dbReference type="ARBA" id="ARBA00022777"/>
    </source>
</evidence>
<sequence length="126" mass="14313">MNLAKSELQQSISLMLTSWGKVDLGLFIRLFISCSGYMAPEYAMHGQFSIKSDVFSFGVLILEIITGKRNNYIRHGDNAEDLLTLTWENWWEGRGVNMIDPLLKNSRSWSSLSEIVKCIHIGLLCV</sequence>
<reference evidence="7 8" key="1">
    <citation type="journal article" date="2021" name="Nat. Commun.">
        <title>Incipient diploidization of the medicinal plant Perilla within 10,000 years.</title>
        <authorList>
            <person name="Zhang Y."/>
            <person name="Shen Q."/>
            <person name="Leng L."/>
            <person name="Zhang D."/>
            <person name="Chen S."/>
            <person name="Shi Y."/>
            <person name="Ning Z."/>
            <person name="Chen S."/>
        </authorList>
    </citation>
    <scope>NUCLEOTIDE SEQUENCE [LARGE SCALE GENOMIC DNA]</scope>
    <source>
        <strain evidence="8">cv. PC099</strain>
    </source>
</reference>
<dbReference type="Gene3D" id="1.10.510.10">
    <property type="entry name" value="Transferase(Phosphotransferase) domain 1"/>
    <property type="match status" value="1"/>
</dbReference>